<comment type="caution">
    <text evidence="1">The sequence shown here is derived from an EMBL/GenBank/DDBJ whole genome shotgun (WGS) entry which is preliminary data.</text>
</comment>
<dbReference type="EMBL" id="JACSDY010000008">
    <property type="protein sequence ID" value="KAF7421647.1"/>
    <property type="molecule type" value="Genomic_DNA"/>
</dbReference>
<protein>
    <submittedName>
        <fullName evidence="1">Uncharacterized protein</fullName>
    </submittedName>
</protein>
<dbReference type="AlphaFoldDB" id="A0A834NYN8"/>
<accession>A0A834NYN8</accession>
<sequence length="208" mass="23653">MSGENAMGRKKYLPTPRNFQPVTTNVPKLLLCAKLRALTESQTIPQVALSLPSFPDFTGDFENQNMRIVGAVVTLLGSSNHKFEHTQALLLDHYRRLLQWNLPIMVAPFSLIALGRYRIIYKDNQLIILCPSLEDRIPNCEEEQTVRLVERTPTNADERLNDGLLVERSPFHPERTVKRRFLRQHAGGCVRSVPLAACNLVLELKANR</sequence>
<name>A0A834NYN8_VESPE</name>
<proteinExistence type="predicted"/>
<evidence type="ECO:0000313" key="2">
    <source>
        <dbReference type="Proteomes" id="UP000600918"/>
    </source>
</evidence>
<reference evidence="1" key="1">
    <citation type="journal article" date="2020" name="G3 (Bethesda)">
        <title>High-Quality Assemblies for Three Invasive Social Wasps from the &lt;i&gt;Vespula&lt;/i&gt; Genus.</title>
        <authorList>
            <person name="Harrop T.W.R."/>
            <person name="Guhlin J."/>
            <person name="McLaughlin G.M."/>
            <person name="Permina E."/>
            <person name="Stockwell P."/>
            <person name="Gilligan J."/>
            <person name="Le Lec M.F."/>
            <person name="Gruber M.A.M."/>
            <person name="Quinn O."/>
            <person name="Lovegrove M."/>
            <person name="Duncan E.J."/>
            <person name="Remnant E.J."/>
            <person name="Van Eeckhoven J."/>
            <person name="Graham B."/>
            <person name="Knapp R.A."/>
            <person name="Langford K.W."/>
            <person name="Kronenberg Z."/>
            <person name="Press M.O."/>
            <person name="Eacker S.M."/>
            <person name="Wilson-Rankin E.E."/>
            <person name="Purcell J."/>
            <person name="Lester P.J."/>
            <person name="Dearden P.K."/>
        </authorList>
    </citation>
    <scope>NUCLEOTIDE SEQUENCE</scope>
    <source>
        <strain evidence="1">Volc-1</strain>
    </source>
</reference>
<keyword evidence="2" id="KW-1185">Reference proteome</keyword>
<dbReference type="Proteomes" id="UP000600918">
    <property type="component" value="Unassembled WGS sequence"/>
</dbReference>
<organism evidence="1 2">
    <name type="scientific">Vespula pensylvanica</name>
    <name type="common">Western yellow jacket</name>
    <name type="synonym">Wasp</name>
    <dbReference type="NCBI Taxonomy" id="30213"/>
    <lineage>
        <taxon>Eukaryota</taxon>
        <taxon>Metazoa</taxon>
        <taxon>Ecdysozoa</taxon>
        <taxon>Arthropoda</taxon>
        <taxon>Hexapoda</taxon>
        <taxon>Insecta</taxon>
        <taxon>Pterygota</taxon>
        <taxon>Neoptera</taxon>
        <taxon>Endopterygota</taxon>
        <taxon>Hymenoptera</taxon>
        <taxon>Apocrita</taxon>
        <taxon>Aculeata</taxon>
        <taxon>Vespoidea</taxon>
        <taxon>Vespidae</taxon>
        <taxon>Vespinae</taxon>
        <taxon>Vespula</taxon>
    </lineage>
</organism>
<evidence type="ECO:0000313" key="1">
    <source>
        <dbReference type="EMBL" id="KAF7421647.1"/>
    </source>
</evidence>
<gene>
    <name evidence="1" type="ORF">H0235_009483</name>
</gene>